<sequence length="161" mass="17225">MDMHLVCLVDEVPREVVDRLLATSHARMQDLAPGSPQTLTPVGPEICDPAALLGQTPDAVSRLLGPAHELFVILDARSVEDDTALLVARGSLLYDRGDDAVDSVRIAFTEAQCLVTSLEMRTSGFEELQSIANSQGGVYRPGPPPQRGGPAPRKPLSNSLE</sequence>
<dbReference type="AlphaFoldDB" id="A0AAJ0B5P7"/>
<keyword evidence="3" id="KW-1185">Reference proteome</keyword>
<protein>
    <submittedName>
        <fullName evidence="2">Uncharacterized protein</fullName>
    </submittedName>
</protein>
<evidence type="ECO:0000256" key="1">
    <source>
        <dbReference type="SAM" id="MobiDB-lite"/>
    </source>
</evidence>
<name>A0AAJ0B5P7_9PEZI</name>
<evidence type="ECO:0000313" key="2">
    <source>
        <dbReference type="EMBL" id="KAK1752168.1"/>
    </source>
</evidence>
<dbReference type="EMBL" id="MU839840">
    <property type="protein sequence ID" value="KAK1752168.1"/>
    <property type="molecule type" value="Genomic_DNA"/>
</dbReference>
<reference evidence="2" key="1">
    <citation type="submission" date="2023-06" db="EMBL/GenBank/DDBJ databases">
        <title>Genome-scale phylogeny and comparative genomics of the fungal order Sordariales.</title>
        <authorList>
            <consortium name="Lawrence Berkeley National Laboratory"/>
            <person name="Hensen N."/>
            <person name="Bonometti L."/>
            <person name="Westerberg I."/>
            <person name="Brannstrom I.O."/>
            <person name="Guillou S."/>
            <person name="Cros-Aarteil S."/>
            <person name="Calhoun S."/>
            <person name="Haridas S."/>
            <person name="Kuo A."/>
            <person name="Mondo S."/>
            <person name="Pangilinan J."/>
            <person name="Riley R."/>
            <person name="Labutti K."/>
            <person name="Andreopoulos B."/>
            <person name="Lipzen A."/>
            <person name="Chen C."/>
            <person name="Yanf M."/>
            <person name="Daum C."/>
            <person name="Ng V."/>
            <person name="Clum A."/>
            <person name="Steindorff A."/>
            <person name="Ohm R."/>
            <person name="Martin F."/>
            <person name="Silar P."/>
            <person name="Natvig D."/>
            <person name="Lalanne C."/>
            <person name="Gautier V."/>
            <person name="Ament-Velasquez S.L."/>
            <person name="Kruys A."/>
            <person name="Hutchinson M.I."/>
            <person name="Powell A.J."/>
            <person name="Barry K."/>
            <person name="Miller A.N."/>
            <person name="Grigoriev I.V."/>
            <person name="Debuchy R."/>
            <person name="Gladieux P."/>
            <person name="Thoren M.H."/>
            <person name="Johannesson H."/>
        </authorList>
    </citation>
    <scope>NUCLEOTIDE SEQUENCE</scope>
    <source>
        <strain evidence="2">PSN4</strain>
    </source>
</reference>
<evidence type="ECO:0000313" key="3">
    <source>
        <dbReference type="Proteomes" id="UP001239445"/>
    </source>
</evidence>
<feature type="region of interest" description="Disordered" evidence="1">
    <location>
        <begin position="133"/>
        <end position="161"/>
    </location>
</feature>
<gene>
    <name evidence="2" type="ORF">QBC47DRAFT_363751</name>
</gene>
<organism evidence="2 3">
    <name type="scientific">Echria macrotheca</name>
    <dbReference type="NCBI Taxonomy" id="438768"/>
    <lineage>
        <taxon>Eukaryota</taxon>
        <taxon>Fungi</taxon>
        <taxon>Dikarya</taxon>
        <taxon>Ascomycota</taxon>
        <taxon>Pezizomycotina</taxon>
        <taxon>Sordariomycetes</taxon>
        <taxon>Sordariomycetidae</taxon>
        <taxon>Sordariales</taxon>
        <taxon>Schizotheciaceae</taxon>
        <taxon>Echria</taxon>
    </lineage>
</organism>
<accession>A0AAJ0B5P7</accession>
<dbReference type="Proteomes" id="UP001239445">
    <property type="component" value="Unassembled WGS sequence"/>
</dbReference>
<comment type="caution">
    <text evidence="2">The sequence shown here is derived from an EMBL/GenBank/DDBJ whole genome shotgun (WGS) entry which is preliminary data.</text>
</comment>
<proteinExistence type="predicted"/>